<gene>
    <name evidence="2" type="ORF">METZ01_LOCUS321868</name>
</gene>
<evidence type="ECO:0000259" key="1">
    <source>
        <dbReference type="Pfam" id="PF03781"/>
    </source>
</evidence>
<dbReference type="SUPFAM" id="SSF56436">
    <property type="entry name" value="C-type lectin-like"/>
    <property type="match status" value="1"/>
</dbReference>
<dbReference type="Gene3D" id="3.90.1580.10">
    <property type="entry name" value="paralog of FGE (formylglycine-generating enzyme)"/>
    <property type="match status" value="1"/>
</dbReference>
<proteinExistence type="predicted"/>
<dbReference type="InterPro" id="IPR016187">
    <property type="entry name" value="CTDL_fold"/>
</dbReference>
<dbReference type="AlphaFoldDB" id="A0A382P6J3"/>
<dbReference type="PANTHER" id="PTHR23150">
    <property type="entry name" value="SULFATASE MODIFYING FACTOR 1, 2"/>
    <property type="match status" value="1"/>
</dbReference>
<dbReference type="InterPro" id="IPR005532">
    <property type="entry name" value="SUMF_dom"/>
</dbReference>
<reference evidence="2" key="1">
    <citation type="submission" date="2018-05" db="EMBL/GenBank/DDBJ databases">
        <authorList>
            <person name="Lanie J.A."/>
            <person name="Ng W.-L."/>
            <person name="Kazmierczak K.M."/>
            <person name="Andrzejewski T.M."/>
            <person name="Davidsen T.M."/>
            <person name="Wayne K.J."/>
            <person name="Tettelin H."/>
            <person name="Glass J.I."/>
            <person name="Rusch D."/>
            <person name="Podicherti R."/>
            <person name="Tsui H.-C.T."/>
            <person name="Winkler M.E."/>
        </authorList>
    </citation>
    <scope>NUCLEOTIDE SEQUENCE</scope>
</reference>
<accession>A0A382P6J3</accession>
<name>A0A382P6J3_9ZZZZ</name>
<dbReference type="EMBL" id="UINC01105229">
    <property type="protein sequence ID" value="SVC69014.1"/>
    <property type="molecule type" value="Genomic_DNA"/>
</dbReference>
<dbReference type="InterPro" id="IPR042095">
    <property type="entry name" value="SUMF_sf"/>
</dbReference>
<dbReference type="GO" id="GO:0120147">
    <property type="term" value="F:formylglycine-generating oxidase activity"/>
    <property type="evidence" value="ECO:0007669"/>
    <property type="project" value="TreeGrafter"/>
</dbReference>
<dbReference type="InterPro" id="IPR051043">
    <property type="entry name" value="Sulfatase_Mod_Factor_Kinase"/>
</dbReference>
<dbReference type="Pfam" id="PF03781">
    <property type="entry name" value="FGE-sulfatase"/>
    <property type="match status" value="1"/>
</dbReference>
<protein>
    <recommendedName>
        <fullName evidence="1">Sulfatase-modifying factor enzyme-like domain-containing protein</fullName>
    </recommendedName>
</protein>
<evidence type="ECO:0000313" key="2">
    <source>
        <dbReference type="EMBL" id="SVC69014.1"/>
    </source>
</evidence>
<feature type="domain" description="Sulfatase-modifying factor enzyme-like" evidence="1">
    <location>
        <begin position="30"/>
        <end position="263"/>
    </location>
</feature>
<organism evidence="2">
    <name type="scientific">marine metagenome</name>
    <dbReference type="NCBI Taxonomy" id="408172"/>
    <lineage>
        <taxon>unclassified sequences</taxon>
        <taxon>metagenomes</taxon>
        <taxon>ecological metagenomes</taxon>
    </lineage>
</organism>
<sequence length="277" mass="31397">MTLFTTLILGVFCLLPSIVFSNSPTSIAPKGMVLIAGGVYIMGSHKSLIELNPGDLFSTDRHALGPENPAHNVEVDPFFIDTHEVSNRDYMKFVQTNKVREPLYYKDPNFNDFKQPVVGISWKEAQSYCTWKGARLPTEAEWEKASRGKRSIDYPWGNQSPDNAKLNFNQEIKKTTTTGFYESGKSDYGVYDLAGNVSEWVYDWHLPEFYLFSPKRNPLGPPKGHYKVIRGGNWRNNAEDVKMVYRNATIPSIRNKTLGFRCAQSKGIPPSKYPKPS</sequence>
<dbReference type="PANTHER" id="PTHR23150:SF19">
    <property type="entry name" value="FORMYLGLYCINE-GENERATING ENZYME"/>
    <property type="match status" value="1"/>
</dbReference>